<dbReference type="SUPFAM" id="SSF48179">
    <property type="entry name" value="6-phosphogluconate dehydrogenase C-terminal domain-like"/>
    <property type="match status" value="1"/>
</dbReference>
<dbReference type="InterPro" id="IPR013752">
    <property type="entry name" value="KPA_reductase"/>
</dbReference>
<dbReference type="GO" id="GO:0050661">
    <property type="term" value="F:NADP binding"/>
    <property type="evidence" value="ECO:0007669"/>
    <property type="project" value="TreeGrafter"/>
</dbReference>
<dbReference type="UniPathway" id="UPA00028">
    <property type="reaction ID" value="UER00004"/>
</dbReference>
<dbReference type="InterPro" id="IPR003710">
    <property type="entry name" value="ApbA"/>
</dbReference>
<dbReference type="GO" id="GO:0005737">
    <property type="term" value="C:cytoplasm"/>
    <property type="evidence" value="ECO:0007669"/>
    <property type="project" value="TreeGrafter"/>
</dbReference>
<dbReference type="GO" id="GO:0008677">
    <property type="term" value="F:2-dehydropantoate 2-reductase activity"/>
    <property type="evidence" value="ECO:0007669"/>
    <property type="project" value="UniProtKB-EC"/>
</dbReference>
<reference evidence="15 16" key="1">
    <citation type="submission" date="2019-05" db="EMBL/GenBank/DDBJ databases">
        <title>We sequenced the genome of Paenibacillus hemerocallicola KCTC 33185 for further insight into its adaptation and study the phylogeny of Paenibacillus.</title>
        <authorList>
            <person name="Narsing Rao M.P."/>
        </authorList>
    </citation>
    <scope>NUCLEOTIDE SEQUENCE [LARGE SCALE GENOMIC DNA]</scope>
    <source>
        <strain evidence="15 16">KCTC 33185</strain>
    </source>
</reference>
<comment type="pathway">
    <text evidence="2 11">Cofactor biosynthesis; (R)-pantothenate biosynthesis; (R)-pantoate from 3-methyl-2-oxobutanoate: step 2/2.</text>
</comment>
<keyword evidence="7 11" id="KW-0521">NADP</keyword>
<evidence type="ECO:0000256" key="9">
    <source>
        <dbReference type="ARBA" id="ARBA00032024"/>
    </source>
</evidence>
<evidence type="ECO:0000256" key="7">
    <source>
        <dbReference type="ARBA" id="ARBA00022857"/>
    </source>
</evidence>
<keyword evidence="6 11" id="KW-0566">Pantothenate biosynthesis</keyword>
<organism evidence="15 16">
    <name type="scientific">Paenibacillus hemerocallicola</name>
    <dbReference type="NCBI Taxonomy" id="1172614"/>
    <lineage>
        <taxon>Bacteria</taxon>
        <taxon>Bacillati</taxon>
        <taxon>Bacillota</taxon>
        <taxon>Bacilli</taxon>
        <taxon>Bacillales</taxon>
        <taxon>Paenibacillaceae</taxon>
        <taxon>Paenibacillus</taxon>
    </lineage>
</organism>
<dbReference type="PANTHER" id="PTHR43765">
    <property type="entry name" value="2-DEHYDROPANTOATE 2-REDUCTASE-RELATED"/>
    <property type="match status" value="1"/>
</dbReference>
<evidence type="ECO:0000256" key="8">
    <source>
        <dbReference type="ARBA" id="ARBA00023002"/>
    </source>
</evidence>
<evidence type="ECO:0000256" key="12">
    <source>
        <dbReference type="SAM" id="SignalP"/>
    </source>
</evidence>
<dbReference type="InterPro" id="IPR013332">
    <property type="entry name" value="KPR_N"/>
</dbReference>
<dbReference type="InterPro" id="IPR036291">
    <property type="entry name" value="NAD(P)-bd_dom_sf"/>
</dbReference>
<dbReference type="Pfam" id="PF08546">
    <property type="entry name" value="ApbA_C"/>
    <property type="match status" value="1"/>
</dbReference>
<dbReference type="Gene3D" id="3.40.50.720">
    <property type="entry name" value="NAD(P)-binding Rossmann-like Domain"/>
    <property type="match status" value="1"/>
</dbReference>
<keyword evidence="12" id="KW-0732">Signal</keyword>
<feature type="domain" description="Ketopantoate reductase N-terminal" evidence="13">
    <location>
        <begin position="3"/>
        <end position="160"/>
    </location>
</feature>
<evidence type="ECO:0000256" key="1">
    <source>
        <dbReference type="ARBA" id="ARBA00002919"/>
    </source>
</evidence>
<proteinExistence type="inferred from homology"/>
<evidence type="ECO:0000256" key="2">
    <source>
        <dbReference type="ARBA" id="ARBA00004994"/>
    </source>
</evidence>
<dbReference type="Gene3D" id="1.10.1040.10">
    <property type="entry name" value="N-(1-d-carboxylethyl)-l-norvaline Dehydrogenase, domain 2"/>
    <property type="match status" value="1"/>
</dbReference>
<comment type="function">
    <text evidence="1 11">Catalyzes the NADPH-dependent reduction of ketopantoate into pantoic acid.</text>
</comment>
<dbReference type="InterPro" id="IPR013328">
    <property type="entry name" value="6PGD_dom2"/>
</dbReference>
<evidence type="ECO:0000313" key="15">
    <source>
        <dbReference type="EMBL" id="TNJ66323.1"/>
    </source>
</evidence>
<comment type="caution">
    <text evidence="15">The sequence shown here is derived from an EMBL/GenBank/DDBJ whole genome shotgun (WGS) entry which is preliminary data.</text>
</comment>
<dbReference type="InterPro" id="IPR050838">
    <property type="entry name" value="Ketopantoate_reductase"/>
</dbReference>
<protein>
    <recommendedName>
        <fullName evidence="5 11">2-dehydropantoate 2-reductase</fullName>
        <ecNumber evidence="4 11">1.1.1.169</ecNumber>
    </recommendedName>
    <alternativeName>
        <fullName evidence="9 11">Ketopantoate reductase</fullName>
    </alternativeName>
</protein>
<feature type="signal peptide" evidence="12">
    <location>
        <begin position="1"/>
        <end position="20"/>
    </location>
</feature>
<dbReference type="EC" id="1.1.1.169" evidence="4 11"/>
<evidence type="ECO:0000259" key="13">
    <source>
        <dbReference type="Pfam" id="PF02558"/>
    </source>
</evidence>
<evidence type="ECO:0000256" key="3">
    <source>
        <dbReference type="ARBA" id="ARBA00007870"/>
    </source>
</evidence>
<evidence type="ECO:0000256" key="5">
    <source>
        <dbReference type="ARBA" id="ARBA00019465"/>
    </source>
</evidence>
<dbReference type="Pfam" id="PF02558">
    <property type="entry name" value="ApbA"/>
    <property type="match status" value="1"/>
</dbReference>
<dbReference type="InterPro" id="IPR008927">
    <property type="entry name" value="6-PGluconate_DH-like_C_sf"/>
</dbReference>
<gene>
    <name evidence="15" type="ORF">FE784_10110</name>
</gene>
<dbReference type="EMBL" id="VDCQ01000011">
    <property type="protein sequence ID" value="TNJ66323.1"/>
    <property type="molecule type" value="Genomic_DNA"/>
</dbReference>
<name>A0A5C4TB79_9BACL</name>
<evidence type="ECO:0000256" key="11">
    <source>
        <dbReference type="RuleBase" id="RU362068"/>
    </source>
</evidence>
<dbReference type="OrthoDB" id="9800163at2"/>
<dbReference type="SUPFAM" id="SSF51735">
    <property type="entry name" value="NAD(P)-binding Rossmann-fold domains"/>
    <property type="match status" value="1"/>
</dbReference>
<evidence type="ECO:0000256" key="4">
    <source>
        <dbReference type="ARBA" id="ARBA00013014"/>
    </source>
</evidence>
<dbReference type="RefSeq" id="WP_139602079.1">
    <property type="nucleotide sequence ID" value="NZ_VDCQ01000011.1"/>
</dbReference>
<keyword evidence="16" id="KW-1185">Reference proteome</keyword>
<accession>A0A5C4TB79</accession>
<dbReference type="Proteomes" id="UP000307943">
    <property type="component" value="Unassembled WGS sequence"/>
</dbReference>
<comment type="catalytic activity">
    <reaction evidence="10 11">
        <text>(R)-pantoate + NADP(+) = 2-dehydropantoate + NADPH + H(+)</text>
        <dbReference type="Rhea" id="RHEA:16233"/>
        <dbReference type="ChEBI" id="CHEBI:11561"/>
        <dbReference type="ChEBI" id="CHEBI:15378"/>
        <dbReference type="ChEBI" id="CHEBI:15980"/>
        <dbReference type="ChEBI" id="CHEBI:57783"/>
        <dbReference type="ChEBI" id="CHEBI:58349"/>
        <dbReference type="EC" id="1.1.1.169"/>
    </reaction>
</comment>
<dbReference type="AlphaFoldDB" id="A0A5C4TB79"/>
<evidence type="ECO:0000256" key="10">
    <source>
        <dbReference type="ARBA" id="ARBA00048793"/>
    </source>
</evidence>
<comment type="similarity">
    <text evidence="3 11">Belongs to the ketopantoate reductase family.</text>
</comment>
<evidence type="ECO:0000256" key="6">
    <source>
        <dbReference type="ARBA" id="ARBA00022655"/>
    </source>
</evidence>
<evidence type="ECO:0000313" key="16">
    <source>
        <dbReference type="Proteomes" id="UP000307943"/>
    </source>
</evidence>
<dbReference type="FunFam" id="1.10.1040.10:FF:000017">
    <property type="entry name" value="2-dehydropantoate 2-reductase"/>
    <property type="match status" value="1"/>
</dbReference>
<feature type="chain" id="PRO_5039445174" description="2-dehydropantoate 2-reductase" evidence="12">
    <location>
        <begin position="21"/>
        <end position="322"/>
    </location>
</feature>
<evidence type="ECO:0000259" key="14">
    <source>
        <dbReference type="Pfam" id="PF08546"/>
    </source>
</evidence>
<feature type="domain" description="Ketopantoate reductase C-terminal" evidence="14">
    <location>
        <begin position="197"/>
        <end position="319"/>
    </location>
</feature>
<dbReference type="PANTHER" id="PTHR43765:SF2">
    <property type="entry name" value="2-DEHYDROPANTOATE 2-REDUCTASE"/>
    <property type="match status" value="1"/>
</dbReference>
<keyword evidence="8 11" id="KW-0560">Oxidoreductase</keyword>
<dbReference type="GO" id="GO:0015940">
    <property type="term" value="P:pantothenate biosynthetic process"/>
    <property type="evidence" value="ECO:0007669"/>
    <property type="project" value="UniProtKB-UniPathway"/>
</dbReference>
<dbReference type="NCBIfam" id="TIGR00745">
    <property type="entry name" value="apbA_panE"/>
    <property type="match status" value="1"/>
</dbReference>
<sequence>MRIICVGAGSIGMLVTAKLAAAGADIALITRTEQQAVHLNASGLALVEGENESVHDVPTASFEYIDTRGDRRWLDFDPDWVLLTVKQKHLTERLLATVNRLMGKRGRLLCFQNGIGHVEKIASCVPIASVDLAVTTEGARKQSAVKVAHTGWGTTWLGTAEPAQAGQISQSVAEKAQKLMENMMNEAGFRTHLSNQMKEIVWNKLLINSVINPLTALLRIPNGELPATDRRRTLMRELLMEGIAVAEGSGVTTRDHLWEQILDVCSKTAGNTSSMLQDVSEGRRTEIDWINGAMLDEARKYGIPMPVHETIYKLVKAAEPEE</sequence>